<dbReference type="EMBL" id="REGN01002263">
    <property type="protein sequence ID" value="RNA29232.1"/>
    <property type="molecule type" value="Genomic_DNA"/>
</dbReference>
<evidence type="ECO:0000256" key="1">
    <source>
        <dbReference type="ARBA" id="ARBA00022729"/>
    </source>
</evidence>
<sequence>MAVVAGQQNFDIYLSSTPPKQLRFRILNADQTFKITISVYYFSSNRVDVYKNGRFELPTNGAYDSNGLFKVNDYNTNLDSYMPKIANQSGTNLAVREHRKVYATMAGADYLDFKMTAVLFLKFGVPAITESDFFRPENLVQNFADLFGIDPSRIRRVNIIGESRRKRQTQGIKFIELIIYDNPSVDDSSITPEDLKSEDNLNQLYANITNWYTTGQLQQMASDRLNVTLSSLQVEKPLSDSANEIKKLDKIRIIQDADNCREQSPCLTQPILVVLDESNKTVTGLGSSTNPWKIRAKIVSSTNLNMEIILESEASLGDDGFVQFSELGLSQVANSFRLEFELVAPEAVSNPNVNSVQQKAISCSQAVLDLKHMDDQLIVDTDELFNLTVLIVDKYTQTAVNNISWRNHEWRAAVRVYNLPKSQPTGSLTSSSNLVQIDLETKSVKLIDLFLDAPGMYIVEVTIISIGNEYILNKKSNVILVKSPTQSITLSESEPPILYLKFDQNITQNTDMIEVYKAIIYNSLIAKHDLLLTRAISVYDFNMANLAFSLSSDPSSLVTELNNGFVLVDGINLAEATLDDQSVDVKVLTVVDDSNLDGSIDGTSSNACKLEIKQMMLFFIQNKNTRKYQRIQNILSTCTFARN</sequence>
<dbReference type="InterPro" id="IPR052387">
    <property type="entry name" value="Fibrocystin"/>
</dbReference>
<keyword evidence="1" id="KW-0732">Signal</keyword>
<comment type="caution">
    <text evidence="2">The sequence shown here is derived from an EMBL/GenBank/DDBJ whole genome shotgun (WGS) entry which is preliminary data.</text>
</comment>
<protein>
    <submittedName>
        <fullName evidence="2">Fibrocystin-L-like</fullName>
    </submittedName>
</protein>
<dbReference type="OrthoDB" id="120976at2759"/>
<keyword evidence="3" id="KW-1185">Reference proteome</keyword>
<gene>
    <name evidence="2" type="ORF">BpHYR1_047315</name>
</gene>
<accession>A0A3M7S0G1</accession>
<reference evidence="2 3" key="1">
    <citation type="journal article" date="2018" name="Sci. Rep.">
        <title>Genomic signatures of local adaptation to the degree of environmental predictability in rotifers.</title>
        <authorList>
            <person name="Franch-Gras L."/>
            <person name="Hahn C."/>
            <person name="Garcia-Roger E.M."/>
            <person name="Carmona M.J."/>
            <person name="Serra M."/>
            <person name="Gomez A."/>
        </authorList>
    </citation>
    <scope>NUCLEOTIDE SEQUENCE [LARGE SCALE GENOMIC DNA]</scope>
    <source>
        <strain evidence="2">HYR1</strain>
    </source>
</reference>
<organism evidence="2 3">
    <name type="scientific">Brachionus plicatilis</name>
    <name type="common">Marine rotifer</name>
    <name type="synonym">Brachionus muelleri</name>
    <dbReference type="NCBI Taxonomy" id="10195"/>
    <lineage>
        <taxon>Eukaryota</taxon>
        <taxon>Metazoa</taxon>
        <taxon>Spiralia</taxon>
        <taxon>Gnathifera</taxon>
        <taxon>Rotifera</taxon>
        <taxon>Eurotatoria</taxon>
        <taxon>Monogononta</taxon>
        <taxon>Pseudotrocha</taxon>
        <taxon>Ploima</taxon>
        <taxon>Brachionidae</taxon>
        <taxon>Brachionus</taxon>
    </lineage>
</organism>
<evidence type="ECO:0000313" key="2">
    <source>
        <dbReference type="EMBL" id="RNA29232.1"/>
    </source>
</evidence>
<name>A0A3M7S0G1_BRAPC</name>
<dbReference type="PANTHER" id="PTHR46769">
    <property type="entry name" value="POLYCYSTIC KIDNEY AND HEPATIC DISEASE 1 (AUTOSOMAL RECESSIVE)-LIKE 1"/>
    <property type="match status" value="1"/>
</dbReference>
<proteinExistence type="predicted"/>
<dbReference type="STRING" id="10195.A0A3M7S0G1"/>
<dbReference type="AlphaFoldDB" id="A0A3M7S0G1"/>
<dbReference type="Proteomes" id="UP000276133">
    <property type="component" value="Unassembled WGS sequence"/>
</dbReference>
<evidence type="ECO:0000313" key="3">
    <source>
        <dbReference type="Proteomes" id="UP000276133"/>
    </source>
</evidence>
<dbReference type="PANTHER" id="PTHR46769:SF2">
    <property type="entry name" value="FIBROCYSTIN-L ISOFORM 2 PRECURSOR-RELATED"/>
    <property type="match status" value="1"/>
</dbReference>